<dbReference type="EMBL" id="CP034035">
    <property type="protein sequence ID" value="QCR07672.1"/>
    <property type="molecule type" value="Genomic_DNA"/>
</dbReference>
<evidence type="ECO:0000259" key="1">
    <source>
        <dbReference type="Pfam" id="PF00550"/>
    </source>
</evidence>
<gene>
    <name evidence="2" type="ORF">EH207_03430</name>
</gene>
<dbReference type="KEGG" id="brb:EH207_03430"/>
<evidence type="ECO:0000313" key="3">
    <source>
        <dbReference type="Proteomes" id="UP000299580"/>
    </source>
</evidence>
<organism evidence="2 3">
    <name type="scientific">Brenneria rubrifaciens</name>
    <dbReference type="NCBI Taxonomy" id="55213"/>
    <lineage>
        <taxon>Bacteria</taxon>
        <taxon>Pseudomonadati</taxon>
        <taxon>Pseudomonadota</taxon>
        <taxon>Gammaproteobacteria</taxon>
        <taxon>Enterobacterales</taxon>
        <taxon>Pectobacteriaceae</taxon>
        <taxon>Brenneria</taxon>
    </lineage>
</organism>
<evidence type="ECO:0000313" key="2">
    <source>
        <dbReference type="EMBL" id="QCR07672.1"/>
    </source>
</evidence>
<dbReference type="SUPFAM" id="SSF47336">
    <property type="entry name" value="ACP-like"/>
    <property type="match status" value="1"/>
</dbReference>
<protein>
    <submittedName>
        <fullName evidence="2">Acyl carrier protein</fullName>
    </submittedName>
</protein>
<dbReference type="AlphaFoldDB" id="A0A4P8QKS6"/>
<dbReference type="OrthoDB" id="9019796at2"/>
<reference evidence="2 3" key="1">
    <citation type="submission" date="2018-11" db="EMBL/GenBank/DDBJ databases">
        <title>Genome sequences of Brenneria nigrifluens and Brenneria rubrifaciens.</title>
        <authorList>
            <person name="Poret-Peterson A.T."/>
            <person name="McClean A.E."/>
            <person name="Kluepfel D.A."/>
        </authorList>
    </citation>
    <scope>NUCLEOTIDE SEQUENCE [LARGE SCALE GENOMIC DNA]</scope>
    <source>
        <strain evidence="2 3">6D370</strain>
    </source>
</reference>
<dbReference type="InterPro" id="IPR009081">
    <property type="entry name" value="PP-bd_ACP"/>
</dbReference>
<feature type="domain" description="Carrier" evidence="1">
    <location>
        <begin position="8"/>
        <end position="73"/>
    </location>
</feature>
<dbReference type="Gene3D" id="1.10.1200.10">
    <property type="entry name" value="ACP-like"/>
    <property type="match status" value="1"/>
</dbReference>
<dbReference type="InterPro" id="IPR036736">
    <property type="entry name" value="ACP-like_sf"/>
</dbReference>
<proteinExistence type="predicted"/>
<sequence>MENSLEVVRPQISLVLDMDQKDITLETNLKENEKWDSFAILAAVALVTKHTGKQMTVDEMKKITNVGDLVAFLKA</sequence>
<name>A0A4P8QKS6_9GAMM</name>
<accession>A0A4P8QKS6</accession>
<keyword evidence="3" id="KW-1185">Reference proteome</keyword>
<dbReference type="RefSeq" id="WP_137712741.1">
    <property type="nucleotide sequence ID" value="NZ_CP034035.1"/>
</dbReference>
<dbReference type="Proteomes" id="UP000299580">
    <property type="component" value="Chromosome"/>
</dbReference>
<dbReference type="Pfam" id="PF00550">
    <property type="entry name" value="PP-binding"/>
    <property type="match status" value="1"/>
</dbReference>